<protein>
    <submittedName>
        <fullName evidence="1">Uncharacterized protein</fullName>
    </submittedName>
</protein>
<sequence length="255" mass="30784">MLEDADPMYYKSCNQILDMDPDVAYTLYIVGNKRKQRLIFRTLEFEDHEDADPMYYKSCKQIWDIVPDIADTLYLIFVDEIKKISTNRKEYIELLIQHRYMTRVAKKVTNFAKGFADIVEDWKRHTICDGYMEIRRFKEDPLMLWSYVLIEKNIVVNSTNRKEYIELLIQHRYMTRVAKKVANFAKGFADIVGNKRKQRLIFRKFEFEVHVDMLHGIEDLISVEDWKRHTIYDGYTEKHRFKEVCPFVFIVFVEK</sequence>
<name>A0ACB9B672_9ASTR</name>
<evidence type="ECO:0000313" key="2">
    <source>
        <dbReference type="Proteomes" id="UP001056120"/>
    </source>
</evidence>
<proteinExistence type="predicted"/>
<gene>
    <name evidence="1" type="ORF">L1987_69012</name>
</gene>
<evidence type="ECO:0000313" key="1">
    <source>
        <dbReference type="EMBL" id="KAI3717413.1"/>
    </source>
</evidence>
<organism evidence="1 2">
    <name type="scientific">Smallanthus sonchifolius</name>
    <dbReference type="NCBI Taxonomy" id="185202"/>
    <lineage>
        <taxon>Eukaryota</taxon>
        <taxon>Viridiplantae</taxon>
        <taxon>Streptophyta</taxon>
        <taxon>Embryophyta</taxon>
        <taxon>Tracheophyta</taxon>
        <taxon>Spermatophyta</taxon>
        <taxon>Magnoliopsida</taxon>
        <taxon>eudicotyledons</taxon>
        <taxon>Gunneridae</taxon>
        <taxon>Pentapetalae</taxon>
        <taxon>asterids</taxon>
        <taxon>campanulids</taxon>
        <taxon>Asterales</taxon>
        <taxon>Asteraceae</taxon>
        <taxon>Asteroideae</taxon>
        <taxon>Heliantheae alliance</taxon>
        <taxon>Millerieae</taxon>
        <taxon>Smallanthus</taxon>
    </lineage>
</organism>
<reference evidence="2" key="1">
    <citation type="journal article" date="2022" name="Mol. Ecol. Resour.">
        <title>The genomes of chicory, endive, great burdock and yacon provide insights into Asteraceae palaeo-polyploidization history and plant inulin production.</title>
        <authorList>
            <person name="Fan W."/>
            <person name="Wang S."/>
            <person name="Wang H."/>
            <person name="Wang A."/>
            <person name="Jiang F."/>
            <person name="Liu H."/>
            <person name="Zhao H."/>
            <person name="Xu D."/>
            <person name="Zhang Y."/>
        </authorList>
    </citation>
    <scope>NUCLEOTIDE SEQUENCE [LARGE SCALE GENOMIC DNA]</scope>
    <source>
        <strain evidence="2">cv. Yunnan</strain>
    </source>
</reference>
<dbReference type="EMBL" id="CM042040">
    <property type="protein sequence ID" value="KAI3717413.1"/>
    <property type="molecule type" value="Genomic_DNA"/>
</dbReference>
<accession>A0ACB9B672</accession>
<comment type="caution">
    <text evidence="1">The sequence shown here is derived from an EMBL/GenBank/DDBJ whole genome shotgun (WGS) entry which is preliminary data.</text>
</comment>
<dbReference type="Proteomes" id="UP001056120">
    <property type="component" value="Linkage Group LG23"/>
</dbReference>
<keyword evidence="2" id="KW-1185">Reference proteome</keyword>
<reference evidence="1 2" key="2">
    <citation type="journal article" date="2022" name="Mol. Ecol. Resour.">
        <title>The genomes of chicory, endive, great burdock and yacon provide insights into Asteraceae paleo-polyploidization history and plant inulin production.</title>
        <authorList>
            <person name="Fan W."/>
            <person name="Wang S."/>
            <person name="Wang H."/>
            <person name="Wang A."/>
            <person name="Jiang F."/>
            <person name="Liu H."/>
            <person name="Zhao H."/>
            <person name="Xu D."/>
            <person name="Zhang Y."/>
        </authorList>
    </citation>
    <scope>NUCLEOTIDE SEQUENCE [LARGE SCALE GENOMIC DNA]</scope>
    <source>
        <strain evidence="2">cv. Yunnan</strain>
        <tissue evidence="1">Leaves</tissue>
    </source>
</reference>